<feature type="domain" description="Acyltransferase 3" evidence="2">
    <location>
        <begin position="15"/>
        <end position="161"/>
    </location>
</feature>
<dbReference type="AlphaFoldDB" id="A0A5P6VUW4"/>
<accession>A0A5P6VUW4</accession>
<evidence type="ECO:0000259" key="2">
    <source>
        <dbReference type="Pfam" id="PF01757"/>
    </source>
</evidence>
<evidence type="ECO:0000313" key="4">
    <source>
        <dbReference type="Proteomes" id="UP000327030"/>
    </source>
</evidence>
<dbReference type="RefSeq" id="WP_167511439.1">
    <property type="nucleotide sequence ID" value="NZ_CP043029.1"/>
</dbReference>
<dbReference type="InterPro" id="IPR002656">
    <property type="entry name" value="Acyl_transf_3_dom"/>
</dbReference>
<proteinExistence type="predicted"/>
<keyword evidence="3" id="KW-0614">Plasmid</keyword>
<feature type="transmembrane region" description="Helical" evidence="1">
    <location>
        <begin position="12"/>
        <end position="33"/>
    </location>
</feature>
<keyword evidence="1" id="KW-1133">Transmembrane helix</keyword>
<reference evidence="4" key="1">
    <citation type="submission" date="2019-08" db="EMBL/GenBank/DDBJ databases">
        <title>Complete Genome Sequence of the Polysaccharide-Degrading Rumen Bacterium Pseudobutyrivibrio xylanivorans MA3014.</title>
        <authorList>
            <person name="Palevich N."/>
            <person name="Maclean P.H."/>
            <person name="Kelly W.J."/>
            <person name="Leahy S.C."/>
            <person name="Rakonjac J."/>
            <person name="Attwood G.T."/>
        </authorList>
    </citation>
    <scope>NUCLEOTIDE SEQUENCE [LARGE SCALE GENOMIC DNA]</scope>
    <source>
        <strain evidence="4">MA3014</strain>
        <plasmid evidence="4">pnp95</plasmid>
    </source>
</reference>
<dbReference type="KEGG" id="pxv:FXF36_15340"/>
<dbReference type="Proteomes" id="UP000327030">
    <property type="component" value="Plasmid pNP95"/>
</dbReference>
<dbReference type="GO" id="GO:0016747">
    <property type="term" value="F:acyltransferase activity, transferring groups other than amino-acyl groups"/>
    <property type="evidence" value="ECO:0007669"/>
    <property type="project" value="InterPro"/>
</dbReference>
<geneLocation type="plasmid" evidence="4">
    <name>pnp95</name>
</geneLocation>
<evidence type="ECO:0000256" key="1">
    <source>
        <dbReference type="SAM" id="Phobius"/>
    </source>
</evidence>
<dbReference type="EMBL" id="CP043029">
    <property type="protein sequence ID" value="QFJ56290.1"/>
    <property type="molecule type" value="Genomic_DNA"/>
</dbReference>
<keyword evidence="1" id="KW-0812">Transmembrane</keyword>
<keyword evidence="1" id="KW-0472">Membrane</keyword>
<organism evidence="3 4">
    <name type="scientific">Pseudobutyrivibrio xylanivorans</name>
    <dbReference type="NCBI Taxonomy" id="185007"/>
    <lineage>
        <taxon>Bacteria</taxon>
        <taxon>Bacillati</taxon>
        <taxon>Bacillota</taxon>
        <taxon>Clostridia</taxon>
        <taxon>Lachnospirales</taxon>
        <taxon>Lachnospiraceae</taxon>
        <taxon>Pseudobutyrivibrio</taxon>
    </lineage>
</organism>
<protein>
    <recommendedName>
        <fullName evidence="2">Acyltransferase 3 domain-containing protein</fullName>
    </recommendedName>
</protein>
<feature type="transmembrane region" description="Helical" evidence="1">
    <location>
        <begin position="107"/>
        <end position="123"/>
    </location>
</feature>
<dbReference type="Pfam" id="PF01757">
    <property type="entry name" value="Acyl_transf_3"/>
    <property type="match status" value="1"/>
</dbReference>
<sequence length="163" mass="18927">MKNGLSKQITKAVYGFAILIMIYHHLFLDPSRISISYYSVLSIKVGNIALEQLVAWFCKICVAIYAFISGYGLYRSASGSKYVKPTTRLQENYKYVLKHCLQLLKKYWVVYMVFLPFIIAFELEGSVKSNLSDLFLGLFGLSPKFNSAWWYIKQYFLCYCCIH</sequence>
<name>A0A5P6VUW4_PSEXY</name>
<evidence type="ECO:0000313" key="3">
    <source>
        <dbReference type="EMBL" id="QFJ56290.1"/>
    </source>
</evidence>
<gene>
    <name evidence="3" type="ORF">FXF36_15340</name>
</gene>
<feature type="transmembrane region" description="Helical" evidence="1">
    <location>
        <begin position="53"/>
        <end position="74"/>
    </location>
</feature>